<protein>
    <submittedName>
        <fullName evidence="2">(salmon louse) hypothetical protein</fullName>
    </submittedName>
</protein>
<evidence type="ECO:0000313" key="2">
    <source>
        <dbReference type="EMBL" id="CAF2758145.1"/>
    </source>
</evidence>
<evidence type="ECO:0000256" key="1">
    <source>
        <dbReference type="SAM" id="MobiDB-lite"/>
    </source>
</evidence>
<feature type="compositionally biased region" description="Low complexity" evidence="1">
    <location>
        <begin position="79"/>
        <end position="94"/>
    </location>
</feature>
<dbReference type="AlphaFoldDB" id="A0A7R8CC00"/>
<keyword evidence="3" id="KW-1185">Reference proteome</keyword>
<reference evidence="2" key="1">
    <citation type="submission" date="2021-02" db="EMBL/GenBank/DDBJ databases">
        <authorList>
            <person name="Bekaert M."/>
        </authorList>
    </citation>
    <scope>NUCLEOTIDE SEQUENCE</scope>
    <source>
        <strain evidence="2">IoA-00</strain>
    </source>
</reference>
<sequence>MHIPNGLKSRLRRQANGHTIHFTDEIDETPEESTKQHNENETEKEDTTPRDEINKAADETTTENQMCSGNERREDLSIECGEGDCNNGNSGDNCMESNKEEGSVEDQDSSGAVDIQGIPRNEKESDILETLILFHSARRGFVSPSIDSGSSPPIKL</sequence>
<dbReference type="Proteomes" id="UP000675881">
    <property type="component" value="Chromosome 1"/>
</dbReference>
<evidence type="ECO:0000313" key="3">
    <source>
        <dbReference type="Proteomes" id="UP000675881"/>
    </source>
</evidence>
<organism evidence="2 3">
    <name type="scientific">Lepeophtheirus salmonis</name>
    <name type="common">Salmon louse</name>
    <name type="synonym">Caligus salmonis</name>
    <dbReference type="NCBI Taxonomy" id="72036"/>
    <lineage>
        <taxon>Eukaryota</taxon>
        <taxon>Metazoa</taxon>
        <taxon>Ecdysozoa</taxon>
        <taxon>Arthropoda</taxon>
        <taxon>Crustacea</taxon>
        <taxon>Multicrustacea</taxon>
        <taxon>Hexanauplia</taxon>
        <taxon>Copepoda</taxon>
        <taxon>Siphonostomatoida</taxon>
        <taxon>Caligidae</taxon>
        <taxon>Lepeophtheirus</taxon>
    </lineage>
</organism>
<gene>
    <name evidence="2" type="ORF">LSAA_748</name>
</gene>
<name>A0A7R8CC00_LEPSM</name>
<proteinExistence type="predicted"/>
<dbReference type="EMBL" id="HG994580">
    <property type="protein sequence ID" value="CAF2758145.1"/>
    <property type="molecule type" value="Genomic_DNA"/>
</dbReference>
<feature type="compositionally biased region" description="Basic and acidic residues" evidence="1">
    <location>
        <begin position="32"/>
        <end position="58"/>
    </location>
</feature>
<accession>A0A7R8CC00</accession>
<feature type="region of interest" description="Disordered" evidence="1">
    <location>
        <begin position="1"/>
        <end position="123"/>
    </location>
</feature>